<protein>
    <submittedName>
        <fullName evidence="1">Uncharacterized protein</fullName>
    </submittedName>
</protein>
<evidence type="ECO:0000313" key="2">
    <source>
        <dbReference type="Proteomes" id="UP000756346"/>
    </source>
</evidence>
<sequence>MIERVIVALDRYLMLDTAWDIRTAWLEKARSRPITDLAAIDEMVALGAGEREIQSRIDSLYARWFATTGNSDPLTGTDTVLIIPALEEKHASDQKKTADISALSRNFGVEYADFLAMPLGTEEQPTWGCGAMDYSQVCHQNQVNAVWAELRHRGYADPRNFFDLARLEASPISTYIDELYYWNPIYAMIGQDHETCEIDAVYTER</sequence>
<comment type="caution">
    <text evidence="1">The sequence shown here is derived from an EMBL/GenBank/DDBJ whole genome shotgun (WGS) entry which is preliminary data.</text>
</comment>
<dbReference type="GeneID" id="70187060"/>
<gene>
    <name evidence="1" type="ORF">B0I36DRAFT_356002</name>
</gene>
<dbReference type="RefSeq" id="XP_046004874.1">
    <property type="nucleotide sequence ID" value="XM_046157514.1"/>
</dbReference>
<accession>A0A9P9BLB0</accession>
<keyword evidence="2" id="KW-1185">Reference proteome</keyword>
<name>A0A9P9BLB0_9PEZI</name>
<dbReference type="AlphaFoldDB" id="A0A9P9BLB0"/>
<reference evidence="1" key="1">
    <citation type="journal article" date="2021" name="Nat. Commun.">
        <title>Genetic determinants of endophytism in the Arabidopsis root mycobiome.</title>
        <authorList>
            <person name="Mesny F."/>
            <person name="Miyauchi S."/>
            <person name="Thiergart T."/>
            <person name="Pickel B."/>
            <person name="Atanasova L."/>
            <person name="Karlsson M."/>
            <person name="Huettel B."/>
            <person name="Barry K.W."/>
            <person name="Haridas S."/>
            <person name="Chen C."/>
            <person name="Bauer D."/>
            <person name="Andreopoulos W."/>
            <person name="Pangilinan J."/>
            <person name="LaButti K."/>
            <person name="Riley R."/>
            <person name="Lipzen A."/>
            <person name="Clum A."/>
            <person name="Drula E."/>
            <person name="Henrissat B."/>
            <person name="Kohler A."/>
            <person name="Grigoriev I.V."/>
            <person name="Martin F.M."/>
            <person name="Hacquard S."/>
        </authorList>
    </citation>
    <scope>NUCLEOTIDE SEQUENCE</scope>
    <source>
        <strain evidence="1">MPI-CAGE-CH-0230</strain>
    </source>
</reference>
<proteinExistence type="predicted"/>
<dbReference type="EMBL" id="JAGTJQ010000014">
    <property type="protein sequence ID" value="KAH7012609.1"/>
    <property type="molecule type" value="Genomic_DNA"/>
</dbReference>
<evidence type="ECO:0000313" key="1">
    <source>
        <dbReference type="EMBL" id="KAH7012609.1"/>
    </source>
</evidence>
<dbReference type="Proteomes" id="UP000756346">
    <property type="component" value="Unassembled WGS sequence"/>
</dbReference>
<organism evidence="1 2">
    <name type="scientific">Microdochium trichocladiopsis</name>
    <dbReference type="NCBI Taxonomy" id="1682393"/>
    <lineage>
        <taxon>Eukaryota</taxon>
        <taxon>Fungi</taxon>
        <taxon>Dikarya</taxon>
        <taxon>Ascomycota</taxon>
        <taxon>Pezizomycotina</taxon>
        <taxon>Sordariomycetes</taxon>
        <taxon>Xylariomycetidae</taxon>
        <taxon>Xylariales</taxon>
        <taxon>Microdochiaceae</taxon>
        <taxon>Microdochium</taxon>
    </lineage>
</organism>